<dbReference type="PANTHER" id="PTHR43735:SF3">
    <property type="entry name" value="FERROPTOSIS SUPPRESSOR PROTEIN 1"/>
    <property type="match status" value="1"/>
</dbReference>
<dbReference type="GO" id="GO:0050660">
    <property type="term" value="F:flavin adenine dinucleotide binding"/>
    <property type="evidence" value="ECO:0007669"/>
    <property type="project" value="TreeGrafter"/>
</dbReference>
<evidence type="ECO:0000313" key="7">
    <source>
        <dbReference type="EMBL" id="KAI7835805.1"/>
    </source>
</evidence>
<dbReference type="GO" id="GO:0004174">
    <property type="term" value="F:electron-transferring-flavoprotein dehydrogenase activity"/>
    <property type="evidence" value="ECO:0007669"/>
    <property type="project" value="TreeGrafter"/>
</dbReference>
<dbReference type="InterPro" id="IPR023753">
    <property type="entry name" value="FAD/NAD-binding_dom"/>
</dbReference>
<dbReference type="PANTHER" id="PTHR43735">
    <property type="entry name" value="APOPTOSIS-INDUCING FACTOR 1"/>
    <property type="match status" value="1"/>
</dbReference>
<sequence>MATRPRVVVVGAGFAGLAAARELSKTHAYEVTVVDPKDYFCYVPAAPVNFVEGESASGETLAFDYALLATGSVYASGVKPPADVLLTRTQRLKQFADIRAKIDKAASVLIVGGGPVGVEVAAEILHRFPAKKVRLVCAHSTLLDRMDPQAKEFAAKWLHQNGVEVVTGMRISDWGGLTDGNPAAATLTTTKGEKISADLVFKCVGVRPATALYAASLQGPGQLSRSGAIAVEPTLQVVGWQNVFAVGDCNTVKEEKTAALAGVAARVAAQNIVLLDAGKELQRYPECVMQMGSNVQAGTAPARFKAFFGWVFVRMVAGSGFWSWVYRQMVKQWLGMLVKDVRKNGKAAGAAAAQTANGAAAAPA</sequence>
<feature type="domain" description="FAD/NAD(P)-binding" evidence="6">
    <location>
        <begin position="54"/>
        <end position="256"/>
    </location>
</feature>
<protein>
    <recommendedName>
        <fullName evidence="6">FAD/NAD(P)-binding domain-containing protein</fullName>
    </recommendedName>
</protein>
<evidence type="ECO:0000256" key="5">
    <source>
        <dbReference type="SAM" id="Phobius"/>
    </source>
</evidence>
<keyword evidence="4" id="KW-0560">Oxidoreductase</keyword>
<dbReference type="AlphaFoldDB" id="A0AAD5H0P5"/>
<dbReference type="SUPFAM" id="SSF51905">
    <property type="entry name" value="FAD/NAD(P)-binding domain"/>
    <property type="match status" value="1"/>
</dbReference>
<comment type="caution">
    <text evidence="7">The sequence shown here is derived from an EMBL/GenBank/DDBJ whole genome shotgun (WGS) entry which is preliminary data.</text>
</comment>
<accession>A0AAD5H0P5</accession>
<feature type="transmembrane region" description="Helical" evidence="5">
    <location>
        <begin position="307"/>
        <end position="326"/>
    </location>
</feature>
<keyword evidence="5" id="KW-0812">Transmembrane</keyword>
<keyword evidence="3" id="KW-0274">FAD</keyword>
<organism evidence="7 8">
    <name type="scientific">Chlorella ohadii</name>
    <dbReference type="NCBI Taxonomy" id="2649997"/>
    <lineage>
        <taxon>Eukaryota</taxon>
        <taxon>Viridiplantae</taxon>
        <taxon>Chlorophyta</taxon>
        <taxon>core chlorophytes</taxon>
        <taxon>Trebouxiophyceae</taxon>
        <taxon>Chlorellales</taxon>
        <taxon>Chlorellaceae</taxon>
        <taxon>Chlorella clade</taxon>
        <taxon>Chlorella</taxon>
    </lineage>
</organism>
<evidence type="ECO:0000313" key="8">
    <source>
        <dbReference type="Proteomes" id="UP001205105"/>
    </source>
</evidence>
<comment type="similarity">
    <text evidence="1">Belongs to the FAD-dependent oxidoreductase family.</text>
</comment>
<keyword evidence="2" id="KW-0285">Flavoprotein</keyword>
<dbReference type="EMBL" id="JADXDR010000225">
    <property type="protein sequence ID" value="KAI7835805.1"/>
    <property type="molecule type" value="Genomic_DNA"/>
</dbReference>
<keyword evidence="5" id="KW-1133">Transmembrane helix</keyword>
<evidence type="ECO:0000259" key="6">
    <source>
        <dbReference type="Pfam" id="PF07992"/>
    </source>
</evidence>
<dbReference type="InterPro" id="IPR036188">
    <property type="entry name" value="FAD/NAD-bd_sf"/>
</dbReference>
<reference evidence="7" key="1">
    <citation type="submission" date="2020-11" db="EMBL/GenBank/DDBJ databases">
        <title>Chlorella ohadii genome sequencing and assembly.</title>
        <authorList>
            <person name="Murik O."/>
            <person name="Treves H."/>
            <person name="Kedem I."/>
            <person name="Shotland Y."/>
            <person name="Kaplan A."/>
        </authorList>
    </citation>
    <scope>NUCLEOTIDE SEQUENCE</scope>
    <source>
        <strain evidence="7">1</strain>
    </source>
</reference>
<keyword evidence="8" id="KW-1185">Reference proteome</keyword>
<keyword evidence="5" id="KW-0472">Membrane</keyword>
<evidence type="ECO:0000256" key="3">
    <source>
        <dbReference type="ARBA" id="ARBA00022827"/>
    </source>
</evidence>
<dbReference type="Pfam" id="PF07992">
    <property type="entry name" value="Pyr_redox_2"/>
    <property type="match status" value="1"/>
</dbReference>
<evidence type="ECO:0000256" key="1">
    <source>
        <dbReference type="ARBA" id="ARBA00006442"/>
    </source>
</evidence>
<dbReference type="GO" id="GO:0005737">
    <property type="term" value="C:cytoplasm"/>
    <property type="evidence" value="ECO:0007669"/>
    <property type="project" value="TreeGrafter"/>
</dbReference>
<evidence type="ECO:0000256" key="2">
    <source>
        <dbReference type="ARBA" id="ARBA00022630"/>
    </source>
</evidence>
<dbReference type="Gene3D" id="3.50.50.100">
    <property type="match status" value="1"/>
</dbReference>
<dbReference type="Proteomes" id="UP001205105">
    <property type="component" value="Unassembled WGS sequence"/>
</dbReference>
<evidence type="ECO:0000256" key="4">
    <source>
        <dbReference type="ARBA" id="ARBA00023002"/>
    </source>
</evidence>
<dbReference type="PRINTS" id="PR00368">
    <property type="entry name" value="FADPNR"/>
</dbReference>
<dbReference type="Pfam" id="PF13450">
    <property type="entry name" value="NAD_binding_8"/>
    <property type="match status" value="1"/>
</dbReference>
<gene>
    <name evidence="7" type="ORF">COHA_010295</name>
</gene>
<name>A0AAD5H0P5_9CHLO</name>
<proteinExistence type="inferred from homology"/>